<dbReference type="GO" id="GO:0016052">
    <property type="term" value="P:carbohydrate catabolic process"/>
    <property type="evidence" value="ECO:0007669"/>
    <property type="project" value="TreeGrafter"/>
</dbReference>
<dbReference type="EMBL" id="JASWJB010000229">
    <property type="protein sequence ID" value="KAK2593089.1"/>
    <property type="molecule type" value="Genomic_DNA"/>
</dbReference>
<dbReference type="GO" id="GO:0050525">
    <property type="term" value="F:cutinase activity"/>
    <property type="evidence" value="ECO:0007669"/>
    <property type="project" value="UniProtKB-EC"/>
</dbReference>
<dbReference type="GO" id="GO:0005576">
    <property type="term" value="C:extracellular region"/>
    <property type="evidence" value="ECO:0007669"/>
    <property type="project" value="InterPro"/>
</dbReference>
<dbReference type="SUPFAM" id="SSF53474">
    <property type="entry name" value="alpha/beta-Hydrolases"/>
    <property type="match status" value="1"/>
</dbReference>
<dbReference type="Gene3D" id="3.40.50.1820">
    <property type="entry name" value="alpha/beta hydrolase"/>
    <property type="match status" value="1"/>
</dbReference>
<feature type="active site" evidence="8">
    <location>
        <position position="219"/>
    </location>
</feature>
<dbReference type="SMART" id="SM01110">
    <property type="entry name" value="Cutinase"/>
    <property type="match status" value="1"/>
</dbReference>
<keyword evidence="4 10" id="KW-0732">Signal</keyword>
<evidence type="ECO:0000256" key="4">
    <source>
        <dbReference type="ARBA" id="ARBA00022729"/>
    </source>
</evidence>
<dbReference type="EC" id="3.1.1.74" evidence="2"/>
<evidence type="ECO:0000313" key="11">
    <source>
        <dbReference type="EMBL" id="KAK2593089.1"/>
    </source>
</evidence>
<evidence type="ECO:0000256" key="5">
    <source>
        <dbReference type="ARBA" id="ARBA00022801"/>
    </source>
</evidence>
<dbReference type="Proteomes" id="UP001251528">
    <property type="component" value="Unassembled WGS sequence"/>
</dbReference>
<evidence type="ECO:0000313" key="12">
    <source>
        <dbReference type="Proteomes" id="UP001251528"/>
    </source>
</evidence>
<evidence type="ECO:0000256" key="10">
    <source>
        <dbReference type="SAM" id="SignalP"/>
    </source>
</evidence>
<comment type="caution">
    <text evidence="11">The sequence shown here is derived from an EMBL/GenBank/DDBJ whole genome shotgun (WGS) entry which is preliminary data.</text>
</comment>
<name>A0AAJ0CK28_9HYPO</name>
<feature type="chain" id="PRO_5042541191" description="cutinase" evidence="10">
    <location>
        <begin position="19"/>
        <end position="250"/>
    </location>
</feature>
<sequence length="250" mass="25497">MRLSLPVLIALTCGFAHAAPAGEPDYTPVDKRDSLNLFLAAITETFPVNVAVTEICGALTVGEEALAETFGLSTTENANGCADVTLVFARGTCDPGNLGALSGPSFVTAVKKAVGSSKSVAVQGIDYPATVDGYLTADPAAGRTMAKFISTTLASCPKTKFVLGGYSQGGYAVHNAAKDLDANALSKVAAVVIFGDPMSKQPVQGVDPGRVKIVCHKGDNICDAGPIITISHLTYAADASAAASFVVSKL</sequence>
<dbReference type="PRINTS" id="PR00129">
    <property type="entry name" value="CUTINASE"/>
</dbReference>
<proteinExistence type="inferred from homology"/>
<dbReference type="Pfam" id="PF01083">
    <property type="entry name" value="Cutinase"/>
    <property type="match status" value="1"/>
</dbReference>
<feature type="active site" description="Proton donor/acceptor" evidence="8">
    <location>
        <position position="232"/>
    </location>
</feature>
<protein>
    <recommendedName>
        <fullName evidence="2">cutinase</fullName>
        <ecNumber evidence="2">3.1.1.74</ecNumber>
    </recommendedName>
</protein>
<feature type="disulfide bond" evidence="9">
    <location>
        <begin position="81"/>
        <end position="156"/>
    </location>
</feature>
<feature type="active site" description="Nucleophile" evidence="8">
    <location>
        <position position="167"/>
    </location>
</feature>
<gene>
    <name evidence="11" type="ORF">QQS21_009219</name>
</gene>
<evidence type="ECO:0000256" key="6">
    <source>
        <dbReference type="ARBA" id="ARBA00023157"/>
    </source>
</evidence>
<keyword evidence="12" id="KW-1185">Reference proteome</keyword>
<keyword evidence="5" id="KW-0378">Hydrolase</keyword>
<accession>A0AAJ0CK28</accession>
<dbReference type="InterPro" id="IPR000675">
    <property type="entry name" value="Cutinase/axe"/>
</dbReference>
<comment type="similarity">
    <text evidence="1">Belongs to the cutinase family.</text>
</comment>
<dbReference type="InterPro" id="IPR029058">
    <property type="entry name" value="AB_hydrolase_fold"/>
</dbReference>
<dbReference type="AlphaFoldDB" id="A0AAJ0CK28"/>
<organism evidence="11 12">
    <name type="scientific">Conoideocrella luteorostrata</name>
    <dbReference type="NCBI Taxonomy" id="1105319"/>
    <lineage>
        <taxon>Eukaryota</taxon>
        <taxon>Fungi</taxon>
        <taxon>Dikarya</taxon>
        <taxon>Ascomycota</taxon>
        <taxon>Pezizomycotina</taxon>
        <taxon>Sordariomycetes</taxon>
        <taxon>Hypocreomycetidae</taxon>
        <taxon>Hypocreales</taxon>
        <taxon>Clavicipitaceae</taxon>
        <taxon>Conoideocrella</taxon>
    </lineage>
</organism>
<evidence type="ECO:0000256" key="3">
    <source>
        <dbReference type="ARBA" id="ARBA00022487"/>
    </source>
</evidence>
<evidence type="ECO:0000256" key="7">
    <source>
        <dbReference type="ARBA" id="ARBA00034045"/>
    </source>
</evidence>
<feature type="signal peptide" evidence="10">
    <location>
        <begin position="1"/>
        <end position="18"/>
    </location>
</feature>
<feature type="disulfide bond" evidence="9">
    <location>
        <begin position="215"/>
        <end position="222"/>
    </location>
</feature>
<evidence type="ECO:0000256" key="9">
    <source>
        <dbReference type="PIRSR" id="PIRSR611150-2"/>
    </source>
</evidence>
<reference evidence="11" key="1">
    <citation type="submission" date="2023-06" db="EMBL/GenBank/DDBJ databases">
        <title>Conoideocrella luteorostrata (Hypocreales: Clavicipitaceae), a potential biocontrol fungus for elongate hemlock scale in United States Christmas tree production areas.</title>
        <authorList>
            <person name="Barrett H."/>
            <person name="Lovett B."/>
            <person name="Macias A.M."/>
            <person name="Stajich J.E."/>
            <person name="Kasson M.T."/>
        </authorList>
    </citation>
    <scope>NUCLEOTIDE SEQUENCE</scope>
    <source>
        <strain evidence="11">ARSEF 14590</strain>
    </source>
</reference>
<evidence type="ECO:0000256" key="1">
    <source>
        <dbReference type="ARBA" id="ARBA00007534"/>
    </source>
</evidence>
<keyword evidence="3" id="KW-0719">Serine esterase</keyword>
<evidence type="ECO:0000256" key="8">
    <source>
        <dbReference type="PIRSR" id="PIRSR611150-1"/>
    </source>
</evidence>
<evidence type="ECO:0000256" key="2">
    <source>
        <dbReference type="ARBA" id="ARBA00013095"/>
    </source>
</evidence>
<dbReference type="PANTHER" id="PTHR48250:SF1">
    <property type="entry name" value="CUTINASE"/>
    <property type="match status" value="1"/>
</dbReference>
<keyword evidence="6 9" id="KW-1015">Disulfide bond</keyword>
<comment type="catalytic activity">
    <reaction evidence="7">
        <text>cutin + H2O = cutin monomers.</text>
        <dbReference type="EC" id="3.1.1.74"/>
    </reaction>
</comment>
<dbReference type="PANTHER" id="PTHR48250">
    <property type="entry name" value="CUTINASE 2-RELATED"/>
    <property type="match status" value="1"/>
</dbReference>
<dbReference type="InterPro" id="IPR011150">
    <property type="entry name" value="Cutinase_monf"/>
</dbReference>